<proteinExistence type="predicted"/>
<comment type="caution">
    <text evidence="2">The sequence shown here is derived from an EMBL/GenBank/DDBJ whole genome shotgun (WGS) entry which is preliminary data.</text>
</comment>
<accession>A0A371G3L0</accession>
<dbReference type="EMBL" id="QJKJ01006867">
    <property type="protein sequence ID" value="RDX85118.1"/>
    <property type="molecule type" value="Genomic_DNA"/>
</dbReference>
<name>A0A371G3L0_MUCPR</name>
<dbReference type="Proteomes" id="UP000257109">
    <property type="component" value="Unassembled WGS sequence"/>
</dbReference>
<evidence type="ECO:0000313" key="2">
    <source>
        <dbReference type="EMBL" id="RDX85118.1"/>
    </source>
</evidence>
<dbReference type="PANTHER" id="PTHR33223:SF10">
    <property type="entry name" value="AMINOTRANSFERASE-LIKE PLANT MOBILE DOMAIN-CONTAINING PROTEIN"/>
    <property type="match status" value="1"/>
</dbReference>
<evidence type="ECO:0000259" key="1">
    <source>
        <dbReference type="Pfam" id="PF03732"/>
    </source>
</evidence>
<evidence type="ECO:0000313" key="3">
    <source>
        <dbReference type="Proteomes" id="UP000257109"/>
    </source>
</evidence>
<dbReference type="Pfam" id="PF03732">
    <property type="entry name" value="Retrotrans_gag"/>
    <property type="match status" value="1"/>
</dbReference>
<feature type="non-terminal residue" evidence="2">
    <location>
        <position position="1"/>
    </location>
</feature>
<organism evidence="2 3">
    <name type="scientific">Mucuna pruriens</name>
    <name type="common">Velvet bean</name>
    <name type="synonym">Dolichos pruriens</name>
    <dbReference type="NCBI Taxonomy" id="157652"/>
    <lineage>
        <taxon>Eukaryota</taxon>
        <taxon>Viridiplantae</taxon>
        <taxon>Streptophyta</taxon>
        <taxon>Embryophyta</taxon>
        <taxon>Tracheophyta</taxon>
        <taxon>Spermatophyta</taxon>
        <taxon>Magnoliopsida</taxon>
        <taxon>eudicotyledons</taxon>
        <taxon>Gunneridae</taxon>
        <taxon>Pentapetalae</taxon>
        <taxon>rosids</taxon>
        <taxon>fabids</taxon>
        <taxon>Fabales</taxon>
        <taxon>Fabaceae</taxon>
        <taxon>Papilionoideae</taxon>
        <taxon>50 kb inversion clade</taxon>
        <taxon>NPAAA clade</taxon>
        <taxon>indigoferoid/millettioid clade</taxon>
        <taxon>Phaseoleae</taxon>
        <taxon>Mucuna</taxon>
    </lineage>
</organism>
<dbReference type="AlphaFoldDB" id="A0A371G3L0"/>
<keyword evidence="3" id="KW-1185">Reference proteome</keyword>
<dbReference type="InterPro" id="IPR005162">
    <property type="entry name" value="Retrotrans_gag_dom"/>
</dbReference>
<gene>
    <name evidence="2" type="ORF">CR513_33738</name>
</gene>
<protein>
    <recommendedName>
        <fullName evidence="1">Retrotransposon gag domain-containing protein</fullName>
    </recommendedName>
</protein>
<dbReference type="OrthoDB" id="1432129at2759"/>
<feature type="domain" description="Retrotransposon gag" evidence="1">
    <location>
        <begin position="40"/>
        <end position="128"/>
    </location>
</feature>
<dbReference type="PANTHER" id="PTHR33223">
    <property type="entry name" value="CCHC-TYPE DOMAIN-CONTAINING PROTEIN"/>
    <property type="match status" value="1"/>
</dbReference>
<sequence length="165" mass="18908">METPFVNDIINTPYQQDGRTCPSISTMGLQIPPSTSTPTVFSTSLKGDVLNRYTRLLPRLVDSFKMLVEKFKAQYVTCRPHHLMLVALVNLKQEEDESFHSFMERFATVIVKIRDLNLEVALHSMIMALKSGMFSNNLCKKPPTPMDELRARTSGYIQMKEMVKY</sequence>
<reference evidence="2" key="1">
    <citation type="submission" date="2018-05" db="EMBL/GenBank/DDBJ databases">
        <title>Draft genome of Mucuna pruriens seed.</title>
        <authorList>
            <person name="Nnadi N.E."/>
            <person name="Vos R."/>
            <person name="Hasami M.H."/>
            <person name="Devisetty U.K."/>
            <person name="Aguiy J.C."/>
        </authorList>
    </citation>
    <scope>NUCLEOTIDE SEQUENCE [LARGE SCALE GENOMIC DNA]</scope>
    <source>
        <strain evidence="2">JCA_2017</strain>
    </source>
</reference>